<reference evidence="1 2" key="1">
    <citation type="submission" date="2016-03" db="EMBL/GenBank/DDBJ databases">
        <title>EvidentialGene: Evidence-directed Construction of Genes on Genomes.</title>
        <authorList>
            <person name="Gilbert D.G."/>
            <person name="Choi J.-H."/>
            <person name="Mockaitis K."/>
            <person name="Colbourne J."/>
            <person name="Pfrender M."/>
        </authorList>
    </citation>
    <scope>NUCLEOTIDE SEQUENCE [LARGE SCALE GENOMIC DNA]</scope>
    <source>
        <strain evidence="1 2">Xinb3</strain>
        <tissue evidence="1">Complete organism</tissue>
    </source>
</reference>
<dbReference type="Gene3D" id="3.30.420.10">
    <property type="entry name" value="Ribonuclease H-like superfamily/Ribonuclease H"/>
    <property type="match status" value="1"/>
</dbReference>
<sequence>MAMCLLKFKAPPRFSVKGEEGVTNWMERYEVLVEYNWWTDLDKRKNFGLYLEGPERQFTALLLWGETAVVAVTHRIRAVPAVHGMRTVFMNEFVQGGPARYQEVTLRKRKQGIKRSGVYYYEFMNLSRLVNPAMTEEAKMEYLFKGLRHILVGKKCELGNLGPVRSSWRRNSKVERYIKFYRECQARKKKVFKKPPGFLEISQLDKPHSRVDMDILFPFPTSASGNCYIMVAIMKWTNAVAIPIPGAAQVAEFFVLEILLRKLTMHQRKCFVAMMKKITGVLETEHQTTTACHPQAYGQVERLNHTLADMLSNYLSDDHRDWDTALPFLLLRHGAPRKLTTDQGKCFIASIMKKITEVLETNHQTTTATLRQMASKLSGSQKTNPV</sequence>
<keyword evidence="2" id="KW-1185">Reference proteome</keyword>
<dbReference type="OrthoDB" id="10037266at2759"/>
<evidence type="ECO:0000313" key="1">
    <source>
        <dbReference type="EMBL" id="KZS09531.1"/>
    </source>
</evidence>
<protein>
    <recommendedName>
        <fullName evidence="3">Integrase catalytic domain-containing protein</fullName>
    </recommendedName>
</protein>
<comment type="caution">
    <text evidence="1">The sequence shown here is derived from an EMBL/GenBank/DDBJ whole genome shotgun (WGS) entry which is preliminary data.</text>
</comment>
<evidence type="ECO:0008006" key="3">
    <source>
        <dbReference type="Google" id="ProtNLM"/>
    </source>
</evidence>
<gene>
    <name evidence="1" type="ORF">APZ42_026208</name>
</gene>
<accession>A0A164SDX0</accession>
<dbReference type="InterPro" id="IPR036397">
    <property type="entry name" value="RNaseH_sf"/>
</dbReference>
<dbReference type="InterPro" id="IPR012337">
    <property type="entry name" value="RNaseH-like_sf"/>
</dbReference>
<proteinExistence type="predicted"/>
<evidence type="ECO:0000313" key="2">
    <source>
        <dbReference type="Proteomes" id="UP000076858"/>
    </source>
</evidence>
<organism evidence="1 2">
    <name type="scientific">Daphnia magna</name>
    <dbReference type="NCBI Taxonomy" id="35525"/>
    <lineage>
        <taxon>Eukaryota</taxon>
        <taxon>Metazoa</taxon>
        <taxon>Ecdysozoa</taxon>
        <taxon>Arthropoda</taxon>
        <taxon>Crustacea</taxon>
        <taxon>Branchiopoda</taxon>
        <taxon>Diplostraca</taxon>
        <taxon>Cladocera</taxon>
        <taxon>Anomopoda</taxon>
        <taxon>Daphniidae</taxon>
        <taxon>Daphnia</taxon>
    </lineage>
</organism>
<dbReference type="Proteomes" id="UP000076858">
    <property type="component" value="Unassembled WGS sequence"/>
</dbReference>
<dbReference type="SUPFAM" id="SSF53098">
    <property type="entry name" value="Ribonuclease H-like"/>
    <property type="match status" value="1"/>
</dbReference>
<dbReference type="PANTHER" id="PTHR33194">
    <property type="entry name" value="ZINC KNUCKLE DOMAINCONTAINING PROTEIN"/>
    <property type="match status" value="1"/>
</dbReference>
<name>A0A164SDX0_9CRUS</name>
<dbReference type="PANTHER" id="PTHR33194:SF4">
    <property type="entry name" value="CCHC-TYPE DOMAIN-CONTAINING PROTEIN"/>
    <property type="match status" value="1"/>
</dbReference>
<dbReference type="AlphaFoldDB" id="A0A164SDX0"/>
<dbReference type="EMBL" id="LRGB01002060">
    <property type="protein sequence ID" value="KZS09531.1"/>
    <property type="molecule type" value="Genomic_DNA"/>
</dbReference>
<dbReference type="GO" id="GO:0003676">
    <property type="term" value="F:nucleic acid binding"/>
    <property type="evidence" value="ECO:0007669"/>
    <property type="project" value="InterPro"/>
</dbReference>